<feature type="chain" id="PRO_5017965090" evidence="1">
    <location>
        <begin position="24"/>
        <end position="49"/>
    </location>
</feature>
<gene>
    <name evidence="2" type="ORF">CGOC_LOCUS3082</name>
</gene>
<accession>A0A3P6SL07</accession>
<evidence type="ECO:0000256" key="1">
    <source>
        <dbReference type="SAM" id="SignalP"/>
    </source>
</evidence>
<feature type="signal peptide" evidence="1">
    <location>
        <begin position="1"/>
        <end position="23"/>
    </location>
</feature>
<proteinExistence type="predicted"/>
<feature type="non-terminal residue" evidence="2">
    <location>
        <position position="49"/>
    </location>
</feature>
<organism evidence="2 3">
    <name type="scientific">Cylicostephanus goldi</name>
    <name type="common">Nematode worm</name>
    <dbReference type="NCBI Taxonomy" id="71465"/>
    <lineage>
        <taxon>Eukaryota</taxon>
        <taxon>Metazoa</taxon>
        <taxon>Ecdysozoa</taxon>
        <taxon>Nematoda</taxon>
        <taxon>Chromadorea</taxon>
        <taxon>Rhabditida</taxon>
        <taxon>Rhabditina</taxon>
        <taxon>Rhabditomorpha</taxon>
        <taxon>Strongyloidea</taxon>
        <taxon>Strongylidae</taxon>
        <taxon>Cylicostephanus</taxon>
    </lineage>
</organism>
<dbReference type="AlphaFoldDB" id="A0A3P6SL07"/>
<evidence type="ECO:0000313" key="2">
    <source>
        <dbReference type="EMBL" id="VDK54701.1"/>
    </source>
</evidence>
<reference evidence="2 3" key="1">
    <citation type="submission" date="2018-11" db="EMBL/GenBank/DDBJ databases">
        <authorList>
            <consortium name="Pathogen Informatics"/>
        </authorList>
    </citation>
    <scope>NUCLEOTIDE SEQUENCE [LARGE SCALE GENOMIC DNA]</scope>
</reference>
<dbReference type="Proteomes" id="UP000271889">
    <property type="component" value="Unassembled WGS sequence"/>
</dbReference>
<dbReference type="EMBL" id="UYRV01007514">
    <property type="protein sequence ID" value="VDK54701.1"/>
    <property type="molecule type" value="Genomic_DNA"/>
</dbReference>
<keyword evidence="3" id="KW-1185">Reference proteome</keyword>
<sequence length="49" mass="5560">MLILQCLSRMLFSSLPSISLVFSCSIQLNWCKGKHSGKRGWCFSQGNYC</sequence>
<evidence type="ECO:0000313" key="3">
    <source>
        <dbReference type="Proteomes" id="UP000271889"/>
    </source>
</evidence>
<keyword evidence="1" id="KW-0732">Signal</keyword>
<protein>
    <submittedName>
        <fullName evidence="2">Uncharacterized protein</fullName>
    </submittedName>
</protein>
<name>A0A3P6SL07_CYLGO</name>